<gene>
    <name evidence="2" type="ORF">D6D10_07672</name>
</gene>
<sequence>MSGLEVVGVILAGPPLIVSCLEHYRQVFEYMGTWRKFRAEYSQCKTQVETLVVRLDMTLDRLFLPSAKSKTDFERLKKAPSDNAWIEVEAKLRERLLPNVRSLYVSNMKDLQDAIQELRHVLAFDNKRFQEGLNQTRALYRWEQYRFSIGATPRAKAFEKVDKQLDRLTKLLVENDGTAKSHVLAKQAWSKLNTSHNTFWRHAQAAYNLITKSWCCPCRSDHRADLALLQHSTASIQLNVDFLYSQDADATDVYPWSRLSTRIVRDERTSGTAVGMKARSVHFAANPRMQLSVTPTSRFVSPLLPPDALPEIADLCSAMSGPNLDDRWLGRFVDQHVSDEYYRKVRFEIAMALVSSHLQLHCSPWLEPGWTNTDIYFAMEKGKPQLQQPYLRRAFTASPSSNNPPSFDLAFATLGLVLTELCFGKTLSATPYRAKYLSPSGLADPVQDRLATWDWAGDLVAESGQEYCDAVYWCLRRWNFTEDWRVQFHSNVVEVLETAYKKTWPDQAMTMW</sequence>
<dbReference type="InterPro" id="IPR056002">
    <property type="entry name" value="DUF7580"/>
</dbReference>
<evidence type="ECO:0000313" key="2">
    <source>
        <dbReference type="EMBL" id="THX34079.1"/>
    </source>
</evidence>
<dbReference type="Pfam" id="PF24476">
    <property type="entry name" value="DUF7580"/>
    <property type="match status" value="1"/>
</dbReference>
<dbReference type="PANTHER" id="PTHR35186:SF4">
    <property type="entry name" value="PRION-INHIBITION AND PROPAGATION HELO DOMAIN-CONTAINING PROTEIN"/>
    <property type="match status" value="1"/>
</dbReference>
<dbReference type="EMBL" id="QZAV01000228">
    <property type="protein sequence ID" value="THX34079.1"/>
    <property type="molecule type" value="Genomic_DNA"/>
</dbReference>
<evidence type="ECO:0000259" key="1">
    <source>
        <dbReference type="Pfam" id="PF24476"/>
    </source>
</evidence>
<accession>A0A4S9EIN9</accession>
<organism evidence="2 3">
    <name type="scientific">Aureobasidium pullulans</name>
    <name type="common">Black yeast</name>
    <name type="synonym">Pullularia pullulans</name>
    <dbReference type="NCBI Taxonomy" id="5580"/>
    <lineage>
        <taxon>Eukaryota</taxon>
        <taxon>Fungi</taxon>
        <taxon>Dikarya</taxon>
        <taxon>Ascomycota</taxon>
        <taxon>Pezizomycotina</taxon>
        <taxon>Dothideomycetes</taxon>
        <taxon>Dothideomycetidae</taxon>
        <taxon>Dothideales</taxon>
        <taxon>Saccotheciaceae</taxon>
        <taxon>Aureobasidium</taxon>
    </lineage>
</organism>
<dbReference type="Proteomes" id="UP000308953">
    <property type="component" value="Unassembled WGS sequence"/>
</dbReference>
<name>A0A4S9EIN9_AURPU</name>
<protein>
    <recommendedName>
        <fullName evidence="1">DUF7580 domain-containing protein</fullName>
    </recommendedName>
</protein>
<proteinExistence type="predicted"/>
<comment type="caution">
    <text evidence="2">The sequence shown here is derived from an EMBL/GenBank/DDBJ whole genome shotgun (WGS) entry which is preliminary data.</text>
</comment>
<reference evidence="2 3" key="1">
    <citation type="submission" date="2018-10" db="EMBL/GenBank/DDBJ databases">
        <title>Fifty Aureobasidium pullulans genomes reveal a recombining polyextremotolerant generalist.</title>
        <authorList>
            <person name="Gostincar C."/>
            <person name="Turk M."/>
            <person name="Zajc J."/>
            <person name="Gunde-Cimerman N."/>
        </authorList>
    </citation>
    <scope>NUCLEOTIDE SEQUENCE [LARGE SCALE GENOMIC DNA]</scope>
    <source>
        <strain evidence="2 3">EXF-9785</strain>
    </source>
</reference>
<feature type="domain" description="DUF7580" evidence="1">
    <location>
        <begin position="197"/>
        <end position="482"/>
    </location>
</feature>
<dbReference type="AlphaFoldDB" id="A0A4S9EIN9"/>
<dbReference type="PANTHER" id="PTHR35186">
    <property type="entry name" value="ANK_REP_REGION DOMAIN-CONTAINING PROTEIN"/>
    <property type="match status" value="1"/>
</dbReference>
<evidence type="ECO:0000313" key="3">
    <source>
        <dbReference type="Proteomes" id="UP000308953"/>
    </source>
</evidence>